<gene>
    <name evidence="2" type="ORF">B0H16DRAFT_1449915</name>
</gene>
<sequence>MDRPGVKSIIPRGYELTDADMANPVVQALCGMLDHTENQLNRSQRSKLECEIVTGKQMSRLQIKLADTKMRLQAAQKRFDDFEEQTSRALCTAAIEHQKLQRLIAMQKEFSCGICWEVMNSPDVSRVTEVPIANYELETAVEALLKVDIFKRGQAVKRLQDDYKKYFPETVFDHTWRHSSIGNHRYAYRQRGVRFDPRFRQPRLNSPAYTVDSKVFQFFPLLVLVALKLTPIVLPLPPDTSLHTLAYPAPFR</sequence>
<evidence type="ECO:0000313" key="2">
    <source>
        <dbReference type="EMBL" id="KAJ7775281.1"/>
    </source>
</evidence>
<dbReference type="Proteomes" id="UP001215598">
    <property type="component" value="Unassembled WGS sequence"/>
</dbReference>
<organism evidence="2 3">
    <name type="scientific">Mycena metata</name>
    <dbReference type="NCBI Taxonomy" id="1033252"/>
    <lineage>
        <taxon>Eukaryota</taxon>
        <taxon>Fungi</taxon>
        <taxon>Dikarya</taxon>
        <taxon>Basidiomycota</taxon>
        <taxon>Agaricomycotina</taxon>
        <taxon>Agaricomycetes</taxon>
        <taxon>Agaricomycetidae</taxon>
        <taxon>Agaricales</taxon>
        <taxon>Marasmiineae</taxon>
        <taxon>Mycenaceae</taxon>
        <taxon>Mycena</taxon>
    </lineage>
</organism>
<dbReference type="EMBL" id="JARKIB010000010">
    <property type="protein sequence ID" value="KAJ7775281.1"/>
    <property type="molecule type" value="Genomic_DNA"/>
</dbReference>
<feature type="coiled-coil region" evidence="1">
    <location>
        <begin position="58"/>
        <end position="85"/>
    </location>
</feature>
<protein>
    <submittedName>
        <fullName evidence="2">Uncharacterized protein</fullName>
    </submittedName>
</protein>
<keyword evidence="3" id="KW-1185">Reference proteome</keyword>
<reference evidence="2" key="1">
    <citation type="submission" date="2023-03" db="EMBL/GenBank/DDBJ databases">
        <title>Massive genome expansion in bonnet fungi (Mycena s.s.) driven by repeated elements and novel gene families across ecological guilds.</title>
        <authorList>
            <consortium name="Lawrence Berkeley National Laboratory"/>
            <person name="Harder C.B."/>
            <person name="Miyauchi S."/>
            <person name="Viragh M."/>
            <person name="Kuo A."/>
            <person name="Thoen E."/>
            <person name="Andreopoulos B."/>
            <person name="Lu D."/>
            <person name="Skrede I."/>
            <person name="Drula E."/>
            <person name="Henrissat B."/>
            <person name="Morin E."/>
            <person name="Kohler A."/>
            <person name="Barry K."/>
            <person name="LaButti K."/>
            <person name="Morin E."/>
            <person name="Salamov A."/>
            <person name="Lipzen A."/>
            <person name="Mereny Z."/>
            <person name="Hegedus B."/>
            <person name="Baldrian P."/>
            <person name="Stursova M."/>
            <person name="Weitz H."/>
            <person name="Taylor A."/>
            <person name="Grigoriev I.V."/>
            <person name="Nagy L.G."/>
            <person name="Martin F."/>
            <person name="Kauserud H."/>
        </authorList>
    </citation>
    <scope>NUCLEOTIDE SEQUENCE</scope>
    <source>
        <strain evidence="2">CBHHK182m</strain>
    </source>
</reference>
<name>A0AAD7NUJ3_9AGAR</name>
<comment type="caution">
    <text evidence="2">The sequence shown here is derived from an EMBL/GenBank/DDBJ whole genome shotgun (WGS) entry which is preliminary data.</text>
</comment>
<dbReference type="AlphaFoldDB" id="A0AAD7NUJ3"/>
<keyword evidence="1" id="KW-0175">Coiled coil</keyword>
<accession>A0AAD7NUJ3</accession>
<evidence type="ECO:0000313" key="3">
    <source>
        <dbReference type="Proteomes" id="UP001215598"/>
    </source>
</evidence>
<proteinExistence type="predicted"/>
<evidence type="ECO:0000256" key="1">
    <source>
        <dbReference type="SAM" id="Coils"/>
    </source>
</evidence>